<dbReference type="OrthoDB" id="275197at2157"/>
<protein>
    <submittedName>
        <fullName evidence="10">Acyl-CoA dehydrogenase</fullName>
    </submittedName>
</protein>
<dbReference type="InterPro" id="IPR006091">
    <property type="entry name" value="Acyl-CoA_Oxase/DH_mid-dom"/>
</dbReference>
<keyword evidence="4 6" id="KW-0274">FAD</keyword>
<dbReference type="Proteomes" id="UP000443423">
    <property type="component" value="Unassembled WGS sequence"/>
</dbReference>
<dbReference type="PANTHER" id="PTHR43884">
    <property type="entry name" value="ACYL-COA DEHYDROGENASE"/>
    <property type="match status" value="1"/>
</dbReference>
<dbReference type="Gene3D" id="1.10.540.10">
    <property type="entry name" value="Acyl-CoA dehydrogenase/oxidase, N-terminal domain"/>
    <property type="match status" value="1"/>
</dbReference>
<organism evidence="10 11">
    <name type="scientific">Haloferax marinum</name>
    <dbReference type="NCBI Taxonomy" id="2666143"/>
    <lineage>
        <taxon>Archaea</taxon>
        <taxon>Methanobacteriati</taxon>
        <taxon>Methanobacteriota</taxon>
        <taxon>Stenosarchaea group</taxon>
        <taxon>Halobacteria</taxon>
        <taxon>Halobacteriales</taxon>
        <taxon>Haloferacaceae</taxon>
        <taxon>Haloferax</taxon>
    </lineage>
</organism>
<keyword evidence="3 6" id="KW-0285">Flavoprotein</keyword>
<dbReference type="Gene3D" id="2.40.110.10">
    <property type="entry name" value="Butyryl-CoA Dehydrogenase, subunit A, domain 2"/>
    <property type="match status" value="1"/>
</dbReference>
<keyword evidence="11" id="KW-1185">Reference proteome</keyword>
<evidence type="ECO:0000259" key="8">
    <source>
        <dbReference type="Pfam" id="PF02770"/>
    </source>
</evidence>
<evidence type="ECO:0000259" key="9">
    <source>
        <dbReference type="Pfam" id="PF02771"/>
    </source>
</evidence>
<comment type="similarity">
    <text evidence="2 6">Belongs to the acyl-CoA dehydrogenase family.</text>
</comment>
<accession>A0A6A8G2J1</accession>
<evidence type="ECO:0000313" key="11">
    <source>
        <dbReference type="Proteomes" id="UP000443423"/>
    </source>
</evidence>
<comment type="cofactor">
    <cofactor evidence="1 6">
        <name>FAD</name>
        <dbReference type="ChEBI" id="CHEBI:57692"/>
    </cofactor>
</comment>
<evidence type="ECO:0000256" key="1">
    <source>
        <dbReference type="ARBA" id="ARBA00001974"/>
    </source>
</evidence>
<dbReference type="InterPro" id="IPR006089">
    <property type="entry name" value="Acyl-CoA_DH_CS"/>
</dbReference>
<dbReference type="InterPro" id="IPR046373">
    <property type="entry name" value="Acyl-CoA_Oxase/DH_mid-dom_sf"/>
</dbReference>
<dbReference type="FunFam" id="2.40.110.10:FF:000001">
    <property type="entry name" value="Acyl-CoA dehydrogenase, mitochondrial"/>
    <property type="match status" value="1"/>
</dbReference>
<dbReference type="PANTHER" id="PTHR43884:SF12">
    <property type="entry name" value="ISOVALERYL-COA DEHYDROGENASE, MITOCHONDRIAL-RELATED"/>
    <property type="match status" value="1"/>
</dbReference>
<dbReference type="SUPFAM" id="SSF47203">
    <property type="entry name" value="Acyl-CoA dehydrogenase C-terminal domain-like"/>
    <property type="match status" value="1"/>
</dbReference>
<dbReference type="SUPFAM" id="SSF56645">
    <property type="entry name" value="Acyl-CoA dehydrogenase NM domain-like"/>
    <property type="match status" value="1"/>
</dbReference>
<dbReference type="InterPro" id="IPR036250">
    <property type="entry name" value="AcylCo_DH-like_C"/>
</dbReference>
<dbReference type="Gene3D" id="1.20.140.10">
    <property type="entry name" value="Butyryl-CoA Dehydrogenase, subunit A, domain 3"/>
    <property type="match status" value="1"/>
</dbReference>
<reference evidence="10 11" key="1">
    <citation type="submission" date="2019-11" db="EMBL/GenBank/DDBJ databases">
        <title>Whole genome sequence of Haloferax sp. MBLA0078.</title>
        <authorList>
            <person name="Seo M.-J."/>
            <person name="Cho E.-S."/>
        </authorList>
    </citation>
    <scope>NUCLEOTIDE SEQUENCE [LARGE SCALE GENOMIC DNA]</scope>
    <source>
        <strain evidence="10 11">MBLA0078</strain>
    </source>
</reference>
<evidence type="ECO:0000259" key="7">
    <source>
        <dbReference type="Pfam" id="PF00441"/>
    </source>
</evidence>
<dbReference type="FunFam" id="1.10.540.10:FF:000002">
    <property type="entry name" value="Acyl-CoA dehydrogenase FadE19"/>
    <property type="match status" value="1"/>
</dbReference>
<dbReference type="RefSeq" id="WP_151109011.1">
    <property type="nucleotide sequence ID" value="NZ_WKJQ01000001.1"/>
</dbReference>
<dbReference type="FunFam" id="1.20.140.10:FF:000004">
    <property type="entry name" value="Acyl-CoA dehydrogenase FadE25"/>
    <property type="match status" value="1"/>
</dbReference>
<keyword evidence="5 6" id="KW-0560">Oxidoreductase</keyword>
<dbReference type="GO" id="GO:0050660">
    <property type="term" value="F:flavin adenine dinucleotide binding"/>
    <property type="evidence" value="ECO:0007669"/>
    <property type="project" value="InterPro"/>
</dbReference>
<evidence type="ECO:0000256" key="3">
    <source>
        <dbReference type="ARBA" id="ARBA00022630"/>
    </source>
</evidence>
<dbReference type="PIRSF" id="PIRSF016578">
    <property type="entry name" value="HsaA"/>
    <property type="match status" value="1"/>
</dbReference>
<dbReference type="Pfam" id="PF00441">
    <property type="entry name" value="Acyl-CoA_dh_1"/>
    <property type="match status" value="1"/>
</dbReference>
<feature type="domain" description="Acyl-CoA dehydrogenase/oxidase C-terminal" evidence="7">
    <location>
        <begin position="230"/>
        <end position="380"/>
    </location>
</feature>
<comment type="caution">
    <text evidence="10">The sequence shown here is derived from an EMBL/GenBank/DDBJ whole genome shotgun (WGS) entry which is preliminary data.</text>
</comment>
<evidence type="ECO:0000313" key="10">
    <source>
        <dbReference type="EMBL" id="MRW95350.1"/>
    </source>
</evidence>
<sequence>MDFKLTEEQRAIRDEVRRFAENEIAPVANEYDVEEKYPYEVVQKAADMGLTGAHFPIEYGGVGYSSLENAIVTEELFAVDPGIGLCITSAGFGAEAIINFGTEEQKERYLPPIVEGESVMGAAISEPQAGSDVTSVKTRAEKDGDEWVLNGNKMWITNGSVGDYFVVMCQTDPDVDDRYSGFSQIIVESDRDGFEADKITGKMGIRASDTAELILDDVRVPEENLVGTRGMGFLQLMQFFDETRTAVAAQGVGIAKGASEQALEYAKEREQFGRSISDFQAIQHKLAEMHTKTEAARQLTYKSAWSVDNDEGQLTALASMAKEFASDVATDVADEAVQIHGGAGFVNDHAVERLYRDSKITQIYEGTTEIQKTIIARELLGKGF</sequence>
<dbReference type="InterPro" id="IPR013786">
    <property type="entry name" value="AcylCoA_DH/ox_N"/>
</dbReference>
<dbReference type="PROSITE" id="PS00073">
    <property type="entry name" value="ACYL_COA_DH_2"/>
    <property type="match status" value="1"/>
</dbReference>
<name>A0A6A8G2J1_9EURY</name>
<dbReference type="InterPro" id="IPR009100">
    <property type="entry name" value="AcylCoA_DH/oxidase_NM_dom_sf"/>
</dbReference>
<gene>
    <name evidence="10" type="ORF">GJR99_02030</name>
</gene>
<evidence type="ECO:0000256" key="2">
    <source>
        <dbReference type="ARBA" id="ARBA00009347"/>
    </source>
</evidence>
<dbReference type="AlphaFoldDB" id="A0A6A8G2J1"/>
<dbReference type="Pfam" id="PF02770">
    <property type="entry name" value="Acyl-CoA_dh_M"/>
    <property type="match status" value="1"/>
</dbReference>
<feature type="domain" description="Acyl-CoA dehydrogenase/oxidase N-terminal" evidence="9">
    <location>
        <begin position="6"/>
        <end position="117"/>
    </location>
</feature>
<dbReference type="InterPro" id="IPR009075">
    <property type="entry name" value="AcylCo_DH/oxidase_C"/>
</dbReference>
<dbReference type="GO" id="GO:0003995">
    <property type="term" value="F:acyl-CoA dehydrogenase activity"/>
    <property type="evidence" value="ECO:0007669"/>
    <property type="project" value="InterPro"/>
</dbReference>
<feature type="domain" description="Acyl-CoA oxidase/dehydrogenase middle" evidence="8">
    <location>
        <begin position="122"/>
        <end position="218"/>
    </location>
</feature>
<dbReference type="EMBL" id="WKJQ01000001">
    <property type="protein sequence ID" value="MRW95350.1"/>
    <property type="molecule type" value="Genomic_DNA"/>
</dbReference>
<dbReference type="InterPro" id="IPR037069">
    <property type="entry name" value="AcylCoA_DH/ox_N_sf"/>
</dbReference>
<dbReference type="Pfam" id="PF02771">
    <property type="entry name" value="Acyl-CoA_dh_N"/>
    <property type="match status" value="1"/>
</dbReference>
<evidence type="ECO:0000256" key="4">
    <source>
        <dbReference type="ARBA" id="ARBA00022827"/>
    </source>
</evidence>
<evidence type="ECO:0000256" key="6">
    <source>
        <dbReference type="RuleBase" id="RU362125"/>
    </source>
</evidence>
<evidence type="ECO:0000256" key="5">
    <source>
        <dbReference type="ARBA" id="ARBA00023002"/>
    </source>
</evidence>
<proteinExistence type="inferred from homology"/>
<dbReference type="PROSITE" id="PS00072">
    <property type="entry name" value="ACYL_COA_DH_1"/>
    <property type="match status" value="1"/>
</dbReference>